<accession>A0AAV9J277</accession>
<dbReference type="Pfam" id="PF07989">
    <property type="entry name" value="Cnn_1N"/>
    <property type="match status" value="1"/>
</dbReference>
<feature type="region of interest" description="Disordered" evidence="4">
    <location>
        <begin position="1017"/>
        <end position="1040"/>
    </location>
</feature>
<feature type="region of interest" description="Disordered" evidence="4">
    <location>
        <begin position="441"/>
        <end position="460"/>
    </location>
</feature>
<dbReference type="GO" id="GO:0005737">
    <property type="term" value="C:cytoplasm"/>
    <property type="evidence" value="ECO:0007669"/>
    <property type="project" value="UniProtKB-SubCell"/>
</dbReference>
<reference evidence="6 7" key="1">
    <citation type="submission" date="2022-07" db="EMBL/GenBank/DDBJ databases">
        <title>Genome-wide signatures of adaptation to extreme environments.</title>
        <authorList>
            <person name="Cho C.H."/>
            <person name="Yoon H.S."/>
        </authorList>
    </citation>
    <scope>NUCLEOTIDE SEQUENCE [LARGE SCALE GENOMIC DNA]</scope>
    <source>
        <strain evidence="6 7">DBV 063 E5</strain>
    </source>
</reference>
<feature type="region of interest" description="Disordered" evidence="4">
    <location>
        <begin position="164"/>
        <end position="215"/>
    </location>
</feature>
<feature type="region of interest" description="Disordered" evidence="4">
    <location>
        <begin position="782"/>
        <end position="824"/>
    </location>
</feature>
<proteinExistence type="predicted"/>
<keyword evidence="2" id="KW-0963">Cytoplasm</keyword>
<dbReference type="Gene3D" id="1.10.287.1490">
    <property type="match status" value="1"/>
</dbReference>
<gene>
    <name evidence="6" type="ORF">CDCA_CDCA17G4450</name>
</gene>
<dbReference type="InterPro" id="IPR012943">
    <property type="entry name" value="Cnn_1N"/>
</dbReference>
<feature type="region of interest" description="Disordered" evidence="4">
    <location>
        <begin position="104"/>
        <end position="132"/>
    </location>
</feature>
<organism evidence="6 7">
    <name type="scientific">Cyanidium caldarium</name>
    <name type="common">Red alga</name>
    <dbReference type="NCBI Taxonomy" id="2771"/>
    <lineage>
        <taxon>Eukaryota</taxon>
        <taxon>Rhodophyta</taxon>
        <taxon>Bangiophyceae</taxon>
        <taxon>Cyanidiales</taxon>
        <taxon>Cyanidiaceae</taxon>
        <taxon>Cyanidium</taxon>
    </lineage>
</organism>
<keyword evidence="3" id="KW-0175">Coiled coil</keyword>
<dbReference type="AlphaFoldDB" id="A0AAV9J277"/>
<feature type="compositionally biased region" description="Pro residues" evidence="4">
    <location>
        <begin position="195"/>
        <end position="209"/>
    </location>
</feature>
<name>A0AAV9J277_CYACA</name>
<evidence type="ECO:0000313" key="7">
    <source>
        <dbReference type="Proteomes" id="UP001301350"/>
    </source>
</evidence>
<protein>
    <recommendedName>
        <fullName evidence="5">Centrosomin N-terminal motif 1 domain-containing protein</fullName>
    </recommendedName>
</protein>
<feature type="region of interest" description="Disordered" evidence="4">
    <location>
        <begin position="473"/>
        <end position="498"/>
    </location>
</feature>
<evidence type="ECO:0000256" key="1">
    <source>
        <dbReference type="ARBA" id="ARBA00004496"/>
    </source>
</evidence>
<feature type="compositionally biased region" description="Polar residues" evidence="4">
    <location>
        <begin position="19"/>
        <end position="71"/>
    </location>
</feature>
<evidence type="ECO:0000313" key="6">
    <source>
        <dbReference type="EMBL" id="KAK4538425.1"/>
    </source>
</evidence>
<comment type="caution">
    <text evidence="6">The sequence shown here is derived from an EMBL/GenBank/DDBJ whole genome shotgun (WGS) entry which is preliminary data.</text>
</comment>
<dbReference type="GO" id="GO:0005815">
    <property type="term" value="C:microtubule organizing center"/>
    <property type="evidence" value="ECO:0007669"/>
    <property type="project" value="InterPro"/>
</dbReference>
<feature type="region of interest" description="Disordered" evidence="4">
    <location>
        <begin position="931"/>
        <end position="955"/>
    </location>
</feature>
<feature type="region of interest" description="Disordered" evidence="4">
    <location>
        <begin position="850"/>
        <end position="917"/>
    </location>
</feature>
<evidence type="ECO:0000256" key="2">
    <source>
        <dbReference type="ARBA" id="ARBA00022490"/>
    </source>
</evidence>
<feature type="region of interest" description="Disordered" evidence="4">
    <location>
        <begin position="563"/>
        <end position="601"/>
    </location>
</feature>
<feature type="region of interest" description="Disordered" evidence="4">
    <location>
        <begin position="1"/>
        <end position="79"/>
    </location>
</feature>
<evidence type="ECO:0000259" key="5">
    <source>
        <dbReference type="Pfam" id="PF07989"/>
    </source>
</evidence>
<feature type="compositionally biased region" description="Polar residues" evidence="4">
    <location>
        <begin position="121"/>
        <end position="132"/>
    </location>
</feature>
<evidence type="ECO:0000256" key="4">
    <source>
        <dbReference type="SAM" id="MobiDB-lite"/>
    </source>
</evidence>
<feature type="domain" description="Centrosomin N-terminal motif 1" evidence="5">
    <location>
        <begin position="216"/>
        <end position="293"/>
    </location>
</feature>
<comment type="subcellular location">
    <subcellularLocation>
        <location evidence="1">Cytoplasm</location>
    </subcellularLocation>
</comment>
<feature type="compositionally biased region" description="Basic and acidic residues" evidence="4">
    <location>
        <begin position="567"/>
        <end position="577"/>
    </location>
</feature>
<dbReference type="Proteomes" id="UP001301350">
    <property type="component" value="Unassembled WGS sequence"/>
</dbReference>
<feature type="region of interest" description="Disordered" evidence="4">
    <location>
        <begin position="328"/>
        <end position="348"/>
    </location>
</feature>
<feature type="region of interest" description="Disordered" evidence="4">
    <location>
        <begin position="636"/>
        <end position="663"/>
    </location>
</feature>
<feature type="compositionally biased region" description="Low complexity" evidence="4">
    <location>
        <begin position="654"/>
        <end position="663"/>
    </location>
</feature>
<feature type="compositionally biased region" description="Low complexity" evidence="4">
    <location>
        <begin position="1"/>
        <end position="18"/>
    </location>
</feature>
<feature type="compositionally biased region" description="Basic and acidic residues" evidence="4">
    <location>
        <begin position="482"/>
        <end position="498"/>
    </location>
</feature>
<sequence length="1040" mass="114163">MTAPAAATAGVARTAAPTSNSSAGADRSNIPSGNAETLPLSESSAPNTQYSRGSSHLQKFLQTPSTLSKTSPLEKELSESMLGKASASIRVIGLHGPPCREAQLAAMPTGPREPDADDTFGSLNASSQTEQMSVLQADEEAHGGDGGGNANAISAFISAHTAKMSAWRRSAPTPATQRPPPSGLQPIPNAEPTTRPTPAPRSPPTPPSAPAVHAAIRKQEREIEKLKKQNFNLKLRIYFLEEALASAGIDYAAVGGGAAAVEADAGAADGTPFASIREELEERERRLQALEHELQERCADLEEKEDLLATAREAILGLQEALERAQDRVEQAERQAATKNEHGAPQDVPAATPAVTVREPIAEEVEQAARALVEQAQRALEQQVRELQAQVAQRDAHIQALQAELKAARAHAEHMEQWAREQEAQCRDAQRQVAELEQALEYATQPAERPDDAEAPETQLAALRAERDRLQAQMAQQLAERQALEERAADAETHRDQLAERARQLEAVAADGVAESTQRLERLAQRHAADQQAWQRAHDDDVRRIEHLQQQLNRAEQALAAAQDELAEAHTARRQAEAQRQQAEAATAARSTPGPEVARAKQEALAAKAECARLESQLCERERQVEALRQQLQSAGRQQASTEAHIAESRAADARQATALRQQLQQAEAERQRAQQRCELLEQTVAARDEQVSTLRQRLADMASRDAQQLGELRQLQQQWMEMKAAVEAEKTIQAPPPPSSSPSEAARLREEIESLRRSVAFWRDEARVLKEEAAALRARPWTPEKAAVGQADATKEDQTAVTPSPPATSGPAGDTGELQAAERHLDGMLVTVERLKRLREKERQLRKEAERLEEMREPGTATSAALRRPLKPTQPRRTVRYWDAPATDDDDVDDDAKDEAAQQEDTAAVGGRENDLDISREVIRLMRTHRHPRRVQAEPPRGHAPSTTTTTTTTRAPPLIADSRAARRTAARSPAPPSQTWQEAILRQVEETQRVIAATQKRLEKERVEFLRRAQRAEPALRSALSRHHPDVSARPSHR</sequence>
<feature type="coiled-coil region" evidence="3">
    <location>
        <begin position="746"/>
        <end position="780"/>
    </location>
</feature>
<dbReference type="EMBL" id="JANCYW010000017">
    <property type="protein sequence ID" value="KAK4538425.1"/>
    <property type="molecule type" value="Genomic_DNA"/>
</dbReference>
<keyword evidence="7" id="KW-1185">Reference proteome</keyword>
<feature type="compositionally biased region" description="Low complexity" evidence="4">
    <location>
        <begin position="578"/>
        <end position="590"/>
    </location>
</feature>
<evidence type="ECO:0000256" key="3">
    <source>
        <dbReference type="SAM" id="Coils"/>
    </source>
</evidence>
<feature type="compositionally biased region" description="Acidic residues" evidence="4">
    <location>
        <begin position="887"/>
        <end position="898"/>
    </location>
</feature>